<reference evidence="11 12" key="1">
    <citation type="journal article" date="2011" name="J. Bacteriol.">
        <title>Complete genome sequence and updated annotation of Desulfovibrio alaskensis G20.</title>
        <authorList>
            <person name="Hauser L.J."/>
            <person name="Land M.L."/>
            <person name="Brown S.D."/>
            <person name="Larimer F."/>
            <person name="Keller K.L."/>
            <person name="Rapp-Giles B.J."/>
            <person name="Price M.N."/>
            <person name="Lin M."/>
            <person name="Bruce D.C."/>
            <person name="Detter J.C."/>
            <person name="Tapia R."/>
            <person name="Han C.S."/>
            <person name="Goodwin L.A."/>
            <person name="Cheng J.F."/>
            <person name="Pitluck S."/>
            <person name="Copeland A."/>
            <person name="Lucas S."/>
            <person name="Nolan M."/>
            <person name="Lapidus A.L."/>
            <person name="Palumbo A.V."/>
            <person name="Wall J.D."/>
        </authorList>
    </citation>
    <scope>NUCLEOTIDE SEQUENCE [LARGE SCALE GENOMIC DNA]</scope>
    <source>
        <strain evidence="12">ATCC BAA 1058 / DSM 17464 / G20</strain>
    </source>
</reference>
<name>Q30XA5_OLEA2</name>
<proteinExistence type="inferred from homology"/>
<dbReference type="GO" id="GO:0015920">
    <property type="term" value="P:lipopolysaccharide transport"/>
    <property type="evidence" value="ECO:0007669"/>
    <property type="project" value="TreeGrafter"/>
</dbReference>
<evidence type="ECO:0000256" key="8">
    <source>
        <dbReference type="ARBA" id="ARBA00023136"/>
    </source>
</evidence>
<dbReference type="HOGENOM" id="CLU_060703_3_0_7"/>
<comment type="subcellular location">
    <subcellularLocation>
        <location evidence="1">Cell inner membrane</location>
        <topology evidence="1">Multi-pass membrane protein</topology>
    </subcellularLocation>
    <subcellularLocation>
        <location evidence="9">Cell membrane</location>
        <topology evidence="9">Multi-pass membrane protein</topology>
    </subcellularLocation>
</comment>
<evidence type="ECO:0000256" key="2">
    <source>
        <dbReference type="ARBA" id="ARBA00007783"/>
    </source>
</evidence>
<evidence type="ECO:0000313" key="12">
    <source>
        <dbReference type="Proteomes" id="UP000002710"/>
    </source>
</evidence>
<keyword evidence="8 9" id="KW-0472">Membrane</keyword>
<sequence>MTKSSLFVLYKRSSSKISMQNEVRIVAGRTEQAYWKDIWNYRNLLFFLSWRDILVRYKQTTIGILWAILRPFFTMLAFTIVFGALAKLPSQGDAPYALMVFAATLPWQLFSTALADSSNSLINNSNLVSKVYFPRILVPISCVTVNIADFVISFAILGGLILWYDYAVSIQMLATIPLVLLTAVLALGPGLLFCALNVSYRDFRYLIPFVTQFGLYVSPVGFSSSIVPEKWLWLYELNPMVGVIEGFRWAILGTSTFPLRPLIFSCLLAAGLLLIGIVYFRKTERRFADII</sequence>
<evidence type="ECO:0000256" key="7">
    <source>
        <dbReference type="ARBA" id="ARBA00022989"/>
    </source>
</evidence>
<dbReference type="GO" id="GO:0043190">
    <property type="term" value="C:ATP-binding cassette (ABC) transporter complex"/>
    <property type="evidence" value="ECO:0007669"/>
    <property type="project" value="InterPro"/>
</dbReference>
<dbReference type="eggNOG" id="COG1682">
    <property type="taxonomic scope" value="Bacteria"/>
</dbReference>
<keyword evidence="12" id="KW-1185">Reference proteome</keyword>
<dbReference type="GO" id="GO:0140359">
    <property type="term" value="F:ABC-type transporter activity"/>
    <property type="evidence" value="ECO:0007669"/>
    <property type="project" value="InterPro"/>
</dbReference>
<keyword evidence="6 9" id="KW-0812">Transmembrane</keyword>
<evidence type="ECO:0000259" key="10">
    <source>
        <dbReference type="PROSITE" id="PS51012"/>
    </source>
</evidence>
<feature type="transmembrane region" description="Helical" evidence="9">
    <location>
        <begin position="170"/>
        <end position="193"/>
    </location>
</feature>
<feature type="transmembrane region" description="Helical" evidence="9">
    <location>
        <begin position="136"/>
        <end position="164"/>
    </location>
</feature>
<dbReference type="PANTHER" id="PTHR30413:SF8">
    <property type="entry name" value="TRANSPORT PERMEASE PROTEIN"/>
    <property type="match status" value="1"/>
</dbReference>
<dbReference type="InterPro" id="IPR000412">
    <property type="entry name" value="ABC_2_transport"/>
</dbReference>
<feature type="domain" description="ABC transmembrane type-2" evidence="10">
    <location>
        <begin position="62"/>
        <end position="283"/>
    </location>
</feature>
<dbReference type="EMBL" id="CP000112">
    <property type="protein sequence ID" value="ABB39691.2"/>
    <property type="molecule type" value="Genomic_DNA"/>
</dbReference>
<feature type="transmembrane region" description="Helical" evidence="9">
    <location>
        <begin position="64"/>
        <end position="84"/>
    </location>
</feature>
<comment type="similarity">
    <text evidence="2 9">Belongs to the ABC-2 integral membrane protein family.</text>
</comment>
<dbReference type="PRINTS" id="PR00164">
    <property type="entry name" value="ABC2TRNSPORT"/>
</dbReference>
<dbReference type="InterPro" id="IPR013525">
    <property type="entry name" value="ABC2_TM"/>
</dbReference>
<evidence type="ECO:0000313" key="11">
    <source>
        <dbReference type="EMBL" id="ABB39691.2"/>
    </source>
</evidence>
<evidence type="ECO:0000256" key="3">
    <source>
        <dbReference type="ARBA" id="ARBA00022448"/>
    </source>
</evidence>
<keyword evidence="7 9" id="KW-1133">Transmembrane helix</keyword>
<dbReference type="PANTHER" id="PTHR30413">
    <property type="entry name" value="INNER MEMBRANE TRANSPORT PERMEASE"/>
    <property type="match status" value="1"/>
</dbReference>
<dbReference type="STRING" id="207559.Dde_2896"/>
<dbReference type="AlphaFoldDB" id="Q30XA5"/>
<organism evidence="11 12">
    <name type="scientific">Oleidesulfovibrio alaskensis (strain ATCC BAA-1058 / DSM 17464 / G20)</name>
    <name type="common">Desulfovibrio alaskensis</name>
    <dbReference type="NCBI Taxonomy" id="207559"/>
    <lineage>
        <taxon>Bacteria</taxon>
        <taxon>Pseudomonadati</taxon>
        <taxon>Thermodesulfobacteriota</taxon>
        <taxon>Desulfovibrionia</taxon>
        <taxon>Desulfovibrionales</taxon>
        <taxon>Desulfovibrionaceae</taxon>
        <taxon>Oleidesulfovibrio</taxon>
    </lineage>
</organism>
<dbReference type="Proteomes" id="UP000002710">
    <property type="component" value="Chromosome"/>
</dbReference>
<protein>
    <recommendedName>
        <fullName evidence="9">Transport permease protein</fullName>
    </recommendedName>
</protein>
<dbReference type="Pfam" id="PF01061">
    <property type="entry name" value="ABC2_membrane"/>
    <property type="match status" value="1"/>
</dbReference>
<feature type="transmembrane region" description="Helical" evidence="9">
    <location>
        <begin position="96"/>
        <end position="115"/>
    </location>
</feature>
<evidence type="ECO:0000256" key="4">
    <source>
        <dbReference type="ARBA" id="ARBA00022475"/>
    </source>
</evidence>
<feature type="transmembrane region" description="Helical" evidence="9">
    <location>
        <begin position="205"/>
        <end position="227"/>
    </location>
</feature>
<evidence type="ECO:0000256" key="1">
    <source>
        <dbReference type="ARBA" id="ARBA00004429"/>
    </source>
</evidence>
<evidence type="ECO:0000256" key="5">
    <source>
        <dbReference type="ARBA" id="ARBA00022519"/>
    </source>
</evidence>
<evidence type="ECO:0000256" key="9">
    <source>
        <dbReference type="RuleBase" id="RU361157"/>
    </source>
</evidence>
<keyword evidence="3 9" id="KW-0813">Transport</keyword>
<keyword evidence="4 9" id="KW-1003">Cell membrane</keyword>
<keyword evidence="5" id="KW-0997">Cell inner membrane</keyword>
<accession>Q30XA5</accession>
<gene>
    <name evidence="11" type="ordered locus">Dde_2896</name>
</gene>
<dbReference type="PROSITE" id="PS51012">
    <property type="entry name" value="ABC_TM2"/>
    <property type="match status" value="1"/>
</dbReference>
<dbReference type="InterPro" id="IPR047817">
    <property type="entry name" value="ABC2_TM_bact-type"/>
</dbReference>
<dbReference type="KEGG" id="dde:Dde_2896"/>
<evidence type="ECO:0000256" key="6">
    <source>
        <dbReference type="ARBA" id="ARBA00022692"/>
    </source>
</evidence>
<feature type="transmembrane region" description="Helical" evidence="9">
    <location>
        <begin position="262"/>
        <end position="280"/>
    </location>
</feature>